<dbReference type="InterPro" id="IPR058240">
    <property type="entry name" value="rSAM_sf"/>
</dbReference>
<dbReference type="Pfam" id="PF04055">
    <property type="entry name" value="Radical_SAM"/>
    <property type="match status" value="1"/>
</dbReference>
<evidence type="ECO:0000313" key="2">
    <source>
        <dbReference type="Proteomes" id="UP000214975"/>
    </source>
</evidence>
<dbReference type="SUPFAM" id="SSF102114">
    <property type="entry name" value="Radical SAM enzymes"/>
    <property type="match status" value="1"/>
</dbReference>
<reference evidence="1 2" key="1">
    <citation type="submission" date="2016-08" db="EMBL/GenBank/DDBJ databases">
        <title>A novel genetic cassette of butanologenic Thermoanaerobacterium thermosaccharolyticum that directly convert cellulose to butanol.</title>
        <authorList>
            <person name="Li T."/>
            <person name="He J."/>
        </authorList>
    </citation>
    <scope>NUCLEOTIDE SEQUENCE [LARGE SCALE GENOMIC DNA]</scope>
    <source>
        <strain evidence="1 2">TG57</strain>
    </source>
</reference>
<dbReference type="InterPro" id="IPR013785">
    <property type="entry name" value="Aldolase_TIM"/>
</dbReference>
<dbReference type="GO" id="GO:0003824">
    <property type="term" value="F:catalytic activity"/>
    <property type="evidence" value="ECO:0007669"/>
    <property type="project" value="InterPro"/>
</dbReference>
<dbReference type="SFLD" id="SFLDS00029">
    <property type="entry name" value="Radical_SAM"/>
    <property type="match status" value="1"/>
</dbReference>
<sequence>MMYDYMPVSLADYPGKVASTVFISGCNFTCPYCHNSQLINFQKSIKSEEEFTDYLKKRKNLIDGVCITGGEPTLWKDLKNFIKTIKELGFSVKLDTNGSRPNVIEDLLKDNILDYIAMDVKAPRNKYGLFVKNNEDIEKILKSINLIKNSGIDYEFRTTVNEKLLSTDDFLSIANMISGCKRYVLQRYKYSEGVLNKDLCGKGQCDIEYLIKIKEAIKDEIEEILIR</sequence>
<organism evidence="1 2">
    <name type="scientific">Thermoanaerobacterium thermosaccharolyticum</name>
    <name type="common">Clostridium thermosaccharolyticum</name>
    <dbReference type="NCBI Taxonomy" id="1517"/>
    <lineage>
        <taxon>Bacteria</taxon>
        <taxon>Bacillati</taxon>
        <taxon>Bacillota</taxon>
        <taxon>Clostridia</taxon>
        <taxon>Thermoanaerobacterales</taxon>
        <taxon>Thermoanaerobacteraceae</taxon>
        <taxon>Thermoanaerobacterium</taxon>
    </lineage>
</organism>
<dbReference type="InterPro" id="IPR050377">
    <property type="entry name" value="Radical_SAM_PqqE_MftC-like"/>
</dbReference>
<dbReference type="GO" id="GO:0051536">
    <property type="term" value="F:iron-sulfur cluster binding"/>
    <property type="evidence" value="ECO:0007669"/>
    <property type="project" value="InterPro"/>
</dbReference>
<dbReference type="AlphaFoldDB" id="A0A223HVM6"/>
<dbReference type="NCBIfam" id="TIGR02495">
    <property type="entry name" value="NrdG2"/>
    <property type="match status" value="1"/>
</dbReference>
<dbReference type="EMBL" id="CP016893">
    <property type="protein sequence ID" value="AST56553.1"/>
    <property type="molecule type" value="Genomic_DNA"/>
</dbReference>
<proteinExistence type="predicted"/>
<dbReference type="CDD" id="cd01335">
    <property type="entry name" value="Radical_SAM"/>
    <property type="match status" value="1"/>
</dbReference>
<dbReference type="Gene3D" id="3.20.20.70">
    <property type="entry name" value="Aldolase class I"/>
    <property type="match status" value="1"/>
</dbReference>
<dbReference type="SFLD" id="SFLDG01094">
    <property type="entry name" value="Uncharacterised_Radical_SAM_Su"/>
    <property type="match status" value="1"/>
</dbReference>
<gene>
    <name evidence="1" type="ORF">Thert_00336</name>
</gene>
<evidence type="ECO:0000313" key="1">
    <source>
        <dbReference type="EMBL" id="AST56553.1"/>
    </source>
</evidence>
<dbReference type="InterPro" id="IPR007197">
    <property type="entry name" value="rSAM"/>
</dbReference>
<dbReference type="InterPro" id="IPR012840">
    <property type="entry name" value="NrdG2"/>
</dbReference>
<dbReference type="SFLD" id="SFLDG01067">
    <property type="entry name" value="SPASM/twitch_domain_containing"/>
    <property type="match status" value="1"/>
</dbReference>
<dbReference type="PROSITE" id="PS51918">
    <property type="entry name" value="RADICAL_SAM"/>
    <property type="match status" value="1"/>
</dbReference>
<name>A0A223HVM6_THETR</name>
<dbReference type="PANTHER" id="PTHR11228">
    <property type="entry name" value="RADICAL SAM DOMAIN PROTEIN"/>
    <property type="match status" value="1"/>
</dbReference>
<accession>A0A223HVM6</accession>
<dbReference type="RefSeq" id="WP_094396776.1">
    <property type="nucleotide sequence ID" value="NZ_CP016893.1"/>
</dbReference>
<protein>
    <submittedName>
        <fullName evidence="1">Anaerobic ribonucleoside-triphosphate reductase activating protein</fullName>
    </submittedName>
</protein>
<dbReference type="Proteomes" id="UP000214975">
    <property type="component" value="Chromosome"/>
</dbReference>
<dbReference type="PANTHER" id="PTHR11228:SF27">
    <property type="entry name" value="GLYCYL-RADICAL ENZYME ACTIVATING ENZYME MJ1227-RELATED"/>
    <property type="match status" value="1"/>
</dbReference>